<evidence type="ECO:0000256" key="3">
    <source>
        <dbReference type="ARBA" id="ARBA00022741"/>
    </source>
</evidence>
<dbReference type="SMART" id="SM00387">
    <property type="entry name" value="HATPase_c"/>
    <property type="match status" value="1"/>
</dbReference>
<dbReference type="GO" id="GO:0006355">
    <property type="term" value="P:regulation of DNA-templated transcription"/>
    <property type="evidence" value="ECO:0007669"/>
    <property type="project" value="InterPro"/>
</dbReference>
<dbReference type="CDD" id="cd00130">
    <property type="entry name" value="PAS"/>
    <property type="match status" value="2"/>
</dbReference>
<dbReference type="InterPro" id="IPR000014">
    <property type="entry name" value="PAS"/>
</dbReference>
<keyword evidence="3" id="KW-0547">Nucleotide-binding</keyword>
<evidence type="ECO:0000256" key="1">
    <source>
        <dbReference type="ARBA" id="ARBA00022553"/>
    </source>
</evidence>
<dbReference type="NCBIfam" id="TIGR00229">
    <property type="entry name" value="sensory_box"/>
    <property type="match status" value="2"/>
</dbReference>
<dbReference type="Gene3D" id="3.30.450.20">
    <property type="entry name" value="PAS domain"/>
    <property type="match status" value="2"/>
</dbReference>
<dbReference type="GO" id="GO:0016301">
    <property type="term" value="F:kinase activity"/>
    <property type="evidence" value="ECO:0007669"/>
    <property type="project" value="UniProtKB-KW"/>
</dbReference>
<evidence type="ECO:0000256" key="5">
    <source>
        <dbReference type="ARBA" id="ARBA00022840"/>
    </source>
</evidence>
<evidence type="ECO:0000256" key="6">
    <source>
        <dbReference type="ARBA" id="ARBA00023012"/>
    </source>
</evidence>
<keyword evidence="6" id="KW-0902">Two-component regulatory system</keyword>
<dbReference type="Gene3D" id="3.30.565.10">
    <property type="entry name" value="Histidine kinase-like ATPase, C-terminal domain"/>
    <property type="match status" value="1"/>
</dbReference>
<dbReference type="GO" id="GO:0005524">
    <property type="term" value="F:ATP binding"/>
    <property type="evidence" value="ECO:0007669"/>
    <property type="project" value="UniProtKB-KW"/>
</dbReference>
<reference evidence="11" key="1">
    <citation type="submission" date="2016-10" db="EMBL/GenBank/DDBJ databases">
        <authorList>
            <person name="Varghese N."/>
            <person name="Submissions S."/>
        </authorList>
    </citation>
    <scope>NUCLEOTIDE SEQUENCE [LARGE SCALE GENOMIC DNA]</scope>
    <source>
        <strain evidence="11">Nm10</strain>
    </source>
</reference>
<dbReference type="PANTHER" id="PTHR43065:SF23">
    <property type="entry name" value="SENSOR HISTIDINE KINASE PDTAS"/>
    <property type="match status" value="1"/>
</dbReference>
<evidence type="ECO:0000313" key="10">
    <source>
        <dbReference type="EMBL" id="SDU01308.1"/>
    </source>
</evidence>
<feature type="domain" description="PAS" evidence="8">
    <location>
        <begin position="134"/>
        <end position="203"/>
    </location>
</feature>
<sequence length="467" mass="52070">MPSSRFRNFSNPEEMVNLAVEASPNGMVMVNGEGKIVLVNSASEKVFGYSRQELIGQPIEMLLPGRFRANHPELRLTYVKESKSRPMGHGRDLYGLHKNGKEFPVEVGLNPVETLNDGTFVLAVIIDISERRQAEKMINLAVEAAPNGMVMTDHSGKILLVNSTTEELFGYLRQDMIGQPIEMLIPTSHHSHHPELRKNFLKNPSKRAMGHGRDLHGVHKSGKEFPVEVGLNPIQTTEGIIVLASVIDITARKQQEEQLIAALKEKDLLLSEIHHRVKNNLQIIDSLLGMQSETLHDDTAAIKVLTESQNRVKSMALIHQILYQSQDFSQVDFSAFIHSLVNNLLVSYTPDTSRIKTKINTDKILIPINISIPLGLLLNELCTNAIKYAFPGNHSGTIRISLKDHSASKLLMRISDNGIGIAKDLDIEDTPTLGLQLVQLLSEQINAELTIHRRNPTSFTLIFPKDL</sequence>
<dbReference type="SUPFAM" id="SSF55874">
    <property type="entry name" value="ATPase domain of HSP90 chaperone/DNA topoisomerase II/histidine kinase"/>
    <property type="match status" value="1"/>
</dbReference>
<dbReference type="EMBL" id="FNLN01000017">
    <property type="protein sequence ID" value="SDU01308.1"/>
    <property type="molecule type" value="Genomic_DNA"/>
</dbReference>
<dbReference type="KEGG" id="nur:ATY38_11340"/>
<dbReference type="GO" id="GO:0000160">
    <property type="term" value="P:phosphorelay signal transduction system"/>
    <property type="evidence" value="ECO:0007669"/>
    <property type="project" value="UniProtKB-KW"/>
</dbReference>
<dbReference type="Pfam" id="PF13426">
    <property type="entry name" value="PAS_9"/>
    <property type="match status" value="1"/>
</dbReference>
<dbReference type="AlphaFoldDB" id="A0A1H2F2Y8"/>
<evidence type="ECO:0000259" key="7">
    <source>
        <dbReference type="PROSITE" id="PS50109"/>
    </source>
</evidence>
<dbReference type="InterPro" id="IPR001610">
    <property type="entry name" value="PAC"/>
</dbReference>
<accession>A0A1H2F2Y8</accession>
<dbReference type="Pfam" id="PF02518">
    <property type="entry name" value="HATPase_c"/>
    <property type="match status" value="1"/>
</dbReference>
<dbReference type="PROSITE" id="PS50112">
    <property type="entry name" value="PAS"/>
    <property type="match status" value="2"/>
</dbReference>
<keyword evidence="5" id="KW-0067">ATP-binding</keyword>
<dbReference type="Pfam" id="PF00989">
    <property type="entry name" value="PAS"/>
    <property type="match status" value="1"/>
</dbReference>
<dbReference type="SMART" id="SM00091">
    <property type="entry name" value="PAS"/>
    <property type="match status" value="2"/>
</dbReference>
<evidence type="ECO:0000256" key="4">
    <source>
        <dbReference type="ARBA" id="ARBA00022777"/>
    </source>
</evidence>
<dbReference type="InterPro" id="IPR003594">
    <property type="entry name" value="HATPase_dom"/>
</dbReference>
<evidence type="ECO:0000313" key="11">
    <source>
        <dbReference type="Proteomes" id="UP000182882"/>
    </source>
</evidence>
<feature type="domain" description="Histidine kinase" evidence="7">
    <location>
        <begin position="272"/>
        <end position="467"/>
    </location>
</feature>
<dbReference type="PANTHER" id="PTHR43065">
    <property type="entry name" value="SENSOR HISTIDINE KINASE"/>
    <property type="match status" value="1"/>
</dbReference>
<evidence type="ECO:0000256" key="2">
    <source>
        <dbReference type="ARBA" id="ARBA00022679"/>
    </source>
</evidence>
<keyword evidence="11" id="KW-1185">Reference proteome</keyword>
<dbReference type="InterPro" id="IPR000700">
    <property type="entry name" value="PAS-assoc_C"/>
</dbReference>
<dbReference type="SMART" id="SM00086">
    <property type="entry name" value="PAC"/>
    <property type="match status" value="2"/>
</dbReference>
<dbReference type="InterPro" id="IPR005467">
    <property type="entry name" value="His_kinase_dom"/>
</dbReference>
<dbReference type="InterPro" id="IPR011495">
    <property type="entry name" value="Sig_transdc_His_kin_sub2_dim/P"/>
</dbReference>
<keyword evidence="4 10" id="KW-0418">Kinase</keyword>
<evidence type="ECO:0000259" key="8">
    <source>
        <dbReference type="PROSITE" id="PS50112"/>
    </source>
</evidence>
<dbReference type="PROSITE" id="PS50113">
    <property type="entry name" value="PAC"/>
    <property type="match status" value="1"/>
</dbReference>
<feature type="domain" description="PAS" evidence="8">
    <location>
        <begin position="12"/>
        <end position="64"/>
    </location>
</feature>
<keyword evidence="2" id="KW-0808">Transferase</keyword>
<keyword evidence="1" id="KW-0597">Phosphoprotein</keyword>
<dbReference type="PROSITE" id="PS50109">
    <property type="entry name" value="HIS_KIN"/>
    <property type="match status" value="1"/>
</dbReference>
<feature type="domain" description="PAC" evidence="9">
    <location>
        <begin position="211"/>
        <end position="261"/>
    </location>
</feature>
<dbReference type="InterPro" id="IPR036890">
    <property type="entry name" value="HATPase_C_sf"/>
</dbReference>
<dbReference type="SUPFAM" id="SSF55785">
    <property type="entry name" value="PYP-like sensor domain (PAS domain)"/>
    <property type="match status" value="2"/>
</dbReference>
<protein>
    <submittedName>
        <fullName evidence="10">PAS/PAC sensor signal transduction histidine kinase</fullName>
    </submittedName>
</protein>
<proteinExistence type="predicted"/>
<dbReference type="RefSeq" id="WP_062559404.1">
    <property type="nucleotide sequence ID" value="NZ_CP013341.1"/>
</dbReference>
<dbReference type="Pfam" id="PF07568">
    <property type="entry name" value="HisKA_2"/>
    <property type="match status" value="1"/>
</dbReference>
<dbReference type="Proteomes" id="UP000182882">
    <property type="component" value="Unassembled WGS sequence"/>
</dbReference>
<organism evidence="10 11">
    <name type="scientific">Nitrosomonas ureae</name>
    <dbReference type="NCBI Taxonomy" id="44577"/>
    <lineage>
        <taxon>Bacteria</taxon>
        <taxon>Pseudomonadati</taxon>
        <taxon>Pseudomonadota</taxon>
        <taxon>Betaproteobacteria</taxon>
        <taxon>Nitrosomonadales</taxon>
        <taxon>Nitrosomonadaceae</taxon>
        <taxon>Nitrosomonas</taxon>
    </lineage>
</organism>
<evidence type="ECO:0000259" key="9">
    <source>
        <dbReference type="PROSITE" id="PS50113"/>
    </source>
</evidence>
<dbReference type="InterPro" id="IPR035965">
    <property type="entry name" value="PAS-like_dom_sf"/>
</dbReference>
<gene>
    <name evidence="10" type="ORF">SAMN05216406_11715</name>
</gene>
<dbReference type="InterPro" id="IPR013767">
    <property type="entry name" value="PAS_fold"/>
</dbReference>
<name>A0A1H2F2Y8_9PROT</name>